<name>A0ABT6NMS4_9BACT</name>
<keyword evidence="4" id="KW-0804">Transcription</keyword>
<evidence type="ECO:0000259" key="5">
    <source>
        <dbReference type="Pfam" id="PF04542"/>
    </source>
</evidence>
<keyword evidence="7" id="KW-1185">Reference proteome</keyword>
<gene>
    <name evidence="6" type="ORF">QHF89_08400</name>
</gene>
<dbReference type="Proteomes" id="UP001160301">
    <property type="component" value="Unassembled WGS sequence"/>
</dbReference>
<dbReference type="InterPro" id="IPR007627">
    <property type="entry name" value="RNA_pol_sigma70_r2"/>
</dbReference>
<keyword evidence="3" id="KW-0238">DNA-binding</keyword>
<accession>A0ABT6NMS4</accession>
<evidence type="ECO:0000313" key="6">
    <source>
        <dbReference type="EMBL" id="MDI1429512.1"/>
    </source>
</evidence>
<feature type="domain" description="RNA polymerase sigma-70 region 2" evidence="5">
    <location>
        <begin position="33"/>
        <end position="94"/>
    </location>
</feature>
<evidence type="ECO:0000313" key="7">
    <source>
        <dbReference type="Proteomes" id="UP001160301"/>
    </source>
</evidence>
<dbReference type="InterPro" id="IPR039425">
    <property type="entry name" value="RNA_pol_sigma-70-like"/>
</dbReference>
<dbReference type="EMBL" id="JARZHI010000005">
    <property type="protein sequence ID" value="MDI1429512.1"/>
    <property type="molecule type" value="Genomic_DNA"/>
</dbReference>
<proteinExistence type="predicted"/>
<keyword evidence="2" id="KW-0731">Sigma factor</keyword>
<keyword evidence="1" id="KW-0805">Transcription regulation</keyword>
<protein>
    <submittedName>
        <fullName evidence="6">Sigma factor</fullName>
    </submittedName>
</protein>
<evidence type="ECO:0000256" key="1">
    <source>
        <dbReference type="ARBA" id="ARBA00023015"/>
    </source>
</evidence>
<evidence type="ECO:0000256" key="2">
    <source>
        <dbReference type="ARBA" id="ARBA00023082"/>
    </source>
</evidence>
<dbReference type="RefSeq" id="WP_136967592.1">
    <property type="nucleotide sequence ID" value="NZ_JARZHI010000005.1"/>
</dbReference>
<dbReference type="PANTHER" id="PTHR43133">
    <property type="entry name" value="RNA POLYMERASE ECF-TYPE SIGMA FACTO"/>
    <property type="match status" value="1"/>
</dbReference>
<dbReference type="SUPFAM" id="SSF88946">
    <property type="entry name" value="Sigma2 domain of RNA polymerase sigma factors"/>
    <property type="match status" value="1"/>
</dbReference>
<comment type="caution">
    <text evidence="6">The sequence shown here is derived from an EMBL/GenBank/DDBJ whole genome shotgun (WGS) entry which is preliminary data.</text>
</comment>
<evidence type="ECO:0000256" key="4">
    <source>
        <dbReference type="ARBA" id="ARBA00023163"/>
    </source>
</evidence>
<dbReference type="PANTHER" id="PTHR43133:SF8">
    <property type="entry name" value="RNA POLYMERASE SIGMA FACTOR HI_1459-RELATED"/>
    <property type="match status" value="1"/>
</dbReference>
<dbReference type="InterPro" id="IPR013325">
    <property type="entry name" value="RNA_pol_sigma_r2"/>
</dbReference>
<dbReference type="Gene3D" id="1.10.1740.10">
    <property type="match status" value="1"/>
</dbReference>
<reference evidence="6 7" key="1">
    <citation type="submission" date="2023-04" db="EMBL/GenBank/DDBJ databases">
        <title>The genome sequence of Polyangium sorediatum DSM14670.</title>
        <authorList>
            <person name="Zhang X."/>
        </authorList>
    </citation>
    <scope>NUCLEOTIDE SEQUENCE [LARGE SCALE GENOMIC DNA]</scope>
    <source>
        <strain evidence="6 7">DSM 14670</strain>
    </source>
</reference>
<sequence length="180" mass="20461">MDRDEREQLHKAMVRLADGDRSAFEPVYAAIWPVLRRFAGRAMPNEADAEDAAQAALIKVFSRASEFDATRDARAWILGIVAYECRTLRQKARRRREELGGIEELGPRTRTEEATPEERVIALDLQEAAFEALGTLGAEDVETLQQVLADERPEGATFRKRVERAMRRLRDAWRVKHGTG</sequence>
<organism evidence="6 7">
    <name type="scientific">Polyangium sorediatum</name>
    <dbReference type="NCBI Taxonomy" id="889274"/>
    <lineage>
        <taxon>Bacteria</taxon>
        <taxon>Pseudomonadati</taxon>
        <taxon>Myxococcota</taxon>
        <taxon>Polyangia</taxon>
        <taxon>Polyangiales</taxon>
        <taxon>Polyangiaceae</taxon>
        <taxon>Polyangium</taxon>
    </lineage>
</organism>
<evidence type="ECO:0000256" key="3">
    <source>
        <dbReference type="ARBA" id="ARBA00023125"/>
    </source>
</evidence>
<dbReference type="Pfam" id="PF04542">
    <property type="entry name" value="Sigma70_r2"/>
    <property type="match status" value="1"/>
</dbReference>